<comment type="subunit">
    <text evidence="5">Monomer.</text>
</comment>
<comment type="catalytic activity">
    <reaction evidence="5">
        <text>7-aminomethyl-7-carbaguanosine(34) in tRNA + S-adenosyl-L-methionine = epoxyqueuosine(34) in tRNA + adenine + L-methionine + 2 H(+)</text>
        <dbReference type="Rhea" id="RHEA:32155"/>
        <dbReference type="Rhea" id="RHEA-COMP:10342"/>
        <dbReference type="Rhea" id="RHEA-COMP:18582"/>
        <dbReference type="ChEBI" id="CHEBI:15378"/>
        <dbReference type="ChEBI" id="CHEBI:16708"/>
        <dbReference type="ChEBI" id="CHEBI:57844"/>
        <dbReference type="ChEBI" id="CHEBI:59789"/>
        <dbReference type="ChEBI" id="CHEBI:82833"/>
        <dbReference type="ChEBI" id="CHEBI:194443"/>
        <dbReference type="EC" id="2.4.99.17"/>
    </reaction>
</comment>
<name>A6DMI8_9BACT</name>
<dbReference type="InterPro" id="IPR036100">
    <property type="entry name" value="QueA_sf"/>
</dbReference>
<sequence>MSTQLSDYNFNLPEELIAQRPPAQRQQSRMMVIDRQKSSREIVPFENFPSFLKPGDLIVRNNTKVIPARLFGTKKDSGGKVQALLCEERKTGLWQAMLKPGRRLRAGTEVLIENSATEYFTVTEKLADGTYLIQFSNPDVLHILDQFGHIPLPPYMNREDDAEDRKRYQTVFADQPGAVAAPTAGLHFTDEVFAECAKNGADFADVTLHTGIGTFQPVSCEDLSEHQMHSEFYELNSVTAEKIRQAKKNGGRIIAIGTTSVRTLETCADPKNFISSGQGKTQIFLYPPKQPQVTDCLLTNFHLPKSTLLMLISTFFPREEVLKAYEQAIEEKMRFFSYGDCMLIV</sequence>
<dbReference type="HAMAP" id="MF_00113">
    <property type="entry name" value="QueA"/>
    <property type="match status" value="1"/>
</dbReference>
<comment type="function">
    <text evidence="5">Transfers and isomerizes the ribose moiety from AdoMet to the 7-aminomethyl group of 7-deazaguanine (preQ1-tRNA) to give epoxyqueuosine (oQ-tRNA).</text>
</comment>
<evidence type="ECO:0000313" key="6">
    <source>
        <dbReference type="EMBL" id="EDM27178.1"/>
    </source>
</evidence>
<dbReference type="EC" id="2.4.99.17" evidence="5"/>
<evidence type="ECO:0000256" key="4">
    <source>
        <dbReference type="ARBA" id="ARBA00022785"/>
    </source>
</evidence>
<dbReference type="UniPathway" id="UPA00392"/>
<keyword evidence="2 5" id="KW-0808">Transferase</keyword>
<keyword evidence="3 5" id="KW-0949">S-adenosyl-L-methionine</keyword>
<proteinExistence type="inferred from homology"/>
<evidence type="ECO:0000256" key="5">
    <source>
        <dbReference type="HAMAP-Rule" id="MF_00113"/>
    </source>
</evidence>
<dbReference type="Gene3D" id="3.40.1780.10">
    <property type="entry name" value="QueA-like"/>
    <property type="match status" value="1"/>
</dbReference>
<evidence type="ECO:0000256" key="2">
    <source>
        <dbReference type="ARBA" id="ARBA00022679"/>
    </source>
</evidence>
<dbReference type="STRING" id="313628.LNTAR_15952"/>
<comment type="subcellular location">
    <subcellularLocation>
        <location evidence="5">Cytoplasm</location>
    </subcellularLocation>
</comment>
<dbReference type="InterPro" id="IPR042119">
    <property type="entry name" value="QueA_dom2"/>
</dbReference>
<dbReference type="SUPFAM" id="SSF111337">
    <property type="entry name" value="QueA-like"/>
    <property type="match status" value="1"/>
</dbReference>
<dbReference type="PANTHER" id="PTHR30307">
    <property type="entry name" value="S-ADENOSYLMETHIONINE:TRNA RIBOSYLTRANSFERASE-ISOMERASE"/>
    <property type="match status" value="1"/>
</dbReference>
<evidence type="ECO:0000256" key="1">
    <source>
        <dbReference type="ARBA" id="ARBA00022490"/>
    </source>
</evidence>
<dbReference type="Pfam" id="PF02547">
    <property type="entry name" value="Queuosine_synth"/>
    <property type="match status" value="1"/>
</dbReference>
<evidence type="ECO:0000256" key="3">
    <source>
        <dbReference type="ARBA" id="ARBA00022691"/>
    </source>
</evidence>
<dbReference type="NCBIfam" id="TIGR00113">
    <property type="entry name" value="queA"/>
    <property type="match status" value="1"/>
</dbReference>
<dbReference type="EMBL" id="ABCK01000011">
    <property type="protein sequence ID" value="EDM27178.1"/>
    <property type="molecule type" value="Genomic_DNA"/>
</dbReference>
<dbReference type="PANTHER" id="PTHR30307:SF0">
    <property type="entry name" value="S-ADENOSYLMETHIONINE:TRNA RIBOSYLTRANSFERASE-ISOMERASE"/>
    <property type="match status" value="1"/>
</dbReference>
<dbReference type="Proteomes" id="UP000004947">
    <property type="component" value="Unassembled WGS sequence"/>
</dbReference>
<gene>
    <name evidence="5" type="primary">queA</name>
    <name evidence="6" type="ORF">LNTAR_15952</name>
</gene>
<comment type="pathway">
    <text evidence="5">tRNA modification; tRNA-queuosine biosynthesis.</text>
</comment>
<dbReference type="InterPro" id="IPR042118">
    <property type="entry name" value="QueA_dom1"/>
</dbReference>
<keyword evidence="7" id="KW-1185">Reference proteome</keyword>
<dbReference type="GO" id="GO:0051075">
    <property type="term" value="F:S-adenosylmethionine:tRNA ribosyltransferase-isomerase activity"/>
    <property type="evidence" value="ECO:0007669"/>
    <property type="project" value="UniProtKB-EC"/>
</dbReference>
<dbReference type="GO" id="GO:0005737">
    <property type="term" value="C:cytoplasm"/>
    <property type="evidence" value="ECO:0007669"/>
    <property type="project" value="UniProtKB-SubCell"/>
</dbReference>
<dbReference type="Gene3D" id="2.40.10.240">
    <property type="entry name" value="QueA-like"/>
    <property type="match status" value="1"/>
</dbReference>
<keyword evidence="4 5" id="KW-0671">Queuosine biosynthesis</keyword>
<keyword evidence="1 5" id="KW-0963">Cytoplasm</keyword>
<reference evidence="6 7" key="1">
    <citation type="journal article" date="2010" name="J. Bacteriol.">
        <title>Genome sequence of Lentisphaera araneosa HTCC2155T, the type species of the order Lentisphaerales in the phylum Lentisphaerae.</title>
        <authorList>
            <person name="Thrash J.C."/>
            <person name="Cho J.C."/>
            <person name="Vergin K.L."/>
            <person name="Morris R.M."/>
            <person name="Giovannoni S.J."/>
        </authorList>
    </citation>
    <scope>NUCLEOTIDE SEQUENCE [LARGE SCALE GENOMIC DNA]</scope>
    <source>
        <strain evidence="6 7">HTCC2155</strain>
    </source>
</reference>
<evidence type="ECO:0000313" key="7">
    <source>
        <dbReference type="Proteomes" id="UP000004947"/>
    </source>
</evidence>
<comment type="similarity">
    <text evidence="5">Belongs to the QueA family.</text>
</comment>
<dbReference type="InterPro" id="IPR003699">
    <property type="entry name" value="QueA"/>
</dbReference>
<dbReference type="RefSeq" id="WP_007279086.1">
    <property type="nucleotide sequence ID" value="NZ_ABCK01000011.1"/>
</dbReference>
<dbReference type="NCBIfam" id="NF001140">
    <property type="entry name" value="PRK00147.1"/>
    <property type="match status" value="1"/>
</dbReference>
<accession>A6DMI8</accession>
<dbReference type="FunFam" id="2.40.10.240:FF:000002">
    <property type="entry name" value="S-adenosylmethionine:tRNA ribosyltransferase-isomerase"/>
    <property type="match status" value="1"/>
</dbReference>
<comment type="caution">
    <text evidence="6">The sequence shown here is derived from an EMBL/GenBank/DDBJ whole genome shotgun (WGS) entry which is preliminary data.</text>
</comment>
<dbReference type="eggNOG" id="COG0809">
    <property type="taxonomic scope" value="Bacteria"/>
</dbReference>
<dbReference type="GO" id="GO:0008616">
    <property type="term" value="P:tRNA queuosine(34) biosynthetic process"/>
    <property type="evidence" value="ECO:0007669"/>
    <property type="project" value="UniProtKB-UniRule"/>
</dbReference>
<dbReference type="AlphaFoldDB" id="A6DMI8"/>
<protein>
    <recommendedName>
        <fullName evidence="5">S-adenosylmethionine:tRNA ribosyltransferase-isomerase</fullName>
        <ecNumber evidence="5">2.4.99.17</ecNumber>
    </recommendedName>
    <alternativeName>
        <fullName evidence="5">Queuosine biosynthesis protein QueA</fullName>
    </alternativeName>
</protein>
<dbReference type="OrthoDB" id="9805933at2"/>
<organism evidence="6 7">
    <name type="scientific">Lentisphaera araneosa HTCC2155</name>
    <dbReference type="NCBI Taxonomy" id="313628"/>
    <lineage>
        <taxon>Bacteria</taxon>
        <taxon>Pseudomonadati</taxon>
        <taxon>Lentisphaerota</taxon>
        <taxon>Lentisphaeria</taxon>
        <taxon>Lentisphaerales</taxon>
        <taxon>Lentisphaeraceae</taxon>
        <taxon>Lentisphaera</taxon>
    </lineage>
</organism>
<keyword evidence="6" id="KW-0413">Isomerase</keyword>